<reference evidence="3" key="1">
    <citation type="journal article" date="2019" name="Int. J. Syst. Evol. Microbiol.">
        <title>The Global Catalogue of Microorganisms (GCM) 10K type strain sequencing project: providing services to taxonomists for standard genome sequencing and annotation.</title>
        <authorList>
            <consortium name="The Broad Institute Genomics Platform"/>
            <consortium name="The Broad Institute Genome Sequencing Center for Infectious Disease"/>
            <person name="Wu L."/>
            <person name="Ma J."/>
        </authorList>
    </citation>
    <scope>NUCLEOTIDE SEQUENCE [LARGE SCALE GENOMIC DNA]</scope>
    <source>
        <strain evidence="3">KACC 12634</strain>
    </source>
</reference>
<dbReference type="RefSeq" id="WP_382354008.1">
    <property type="nucleotide sequence ID" value="NZ_JBHMBP010000004.1"/>
</dbReference>
<evidence type="ECO:0000313" key="3">
    <source>
        <dbReference type="Proteomes" id="UP001596470"/>
    </source>
</evidence>
<proteinExistence type="predicted"/>
<keyword evidence="1" id="KW-1133">Transmembrane helix</keyword>
<feature type="transmembrane region" description="Helical" evidence="1">
    <location>
        <begin position="61"/>
        <end position="84"/>
    </location>
</feature>
<protein>
    <submittedName>
        <fullName evidence="2">Uncharacterized protein</fullName>
    </submittedName>
</protein>
<feature type="transmembrane region" description="Helical" evidence="1">
    <location>
        <begin position="373"/>
        <end position="391"/>
    </location>
</feature>
<dbReference type="EMBL" id="JBHSYS010000001">
    <property type="protein sequence ID" value="MFC6956290.1"/>
    <property type="molecule type" value="Genomic_DNA"/>
</dbReference>
<dbReference type="Proteomes" id="UP001596470">
    <property type="component" value="Unassembled WGS sequence"/>
</dbReference>
<feature type="transmembrane region" description="Helical" evidence="1">
    <location>
        <begin position="196"/>
        <end position="215"/>
    </location>
</feature>
<keyword evidence="1" id="KW-0812">Transmembrane</keyword>
<feature type="transmembrane region" description="Helical" evidence="1">
    <location>
        <begin position="6"/>
        <end position="26"/>
    </location>
</feature>
<gene>
    <name evidence="2" type="ORF">ACFQS3_03670</name>
</gene>
<evidence type="ECO:0000313" key="2">
    <source>
        <dbReference type="EMBL" id="MFC6956290.1"/>
    </source>
</evidence>
<evidence type="ECO:0000256" key="1">
    <source>
        <dbReference type="SAM" id="Phobius"/>
    </source>
</evidence>
<keyword evidence="1" id="KW-0472">Membrane</keyword>
<feature type="transmembrane region" description="Helical" evidence="1">
    <location>
        <begin position="96"/>
        <end position="117"/>
    </location>
</feature>
<sequence length="399" mass="43710">MDMKLTIEFFTLGVLIAALSWPLSFASGAMAQRFSITSSIAMTEQKRSLPSSRSKRIPSKITARIAVSLLFAMLSAITALPYFASAMYLYRNEIEPIPWILAVLLALMLIGVHAYSVSPFAEDFKIQGVVPPLYGFNVSRNVRRAISSSGAQKFAIRMSWRIAADKTTTLLAALVMASILPILFYNFPDLEYHQQAYITGTTLSLIAVGVLGFVFKRRTALAGCVQQCVPILTPAAGRNAFTEFAPDQTLTWIRKSAAEIERTAWRIDKADRVTNSADRRSDASALRNIAAQLNAMVGDPGGTSEAARRRARLLISDAVTLIIGAENGAKHEEITRRYPGSGTPSRRRPPTGLARFWRSLNETNPEVITTGRWVLLVIAVVILMAIGRLSVEGLASVFN</sequence>
<organism evidence="2 3">
    <name type="scientific">Glycomyces mayteni</name>
    <dbReference type="NCBI Taxonomy" id="543887"/>
    <lineage>
        <taxon>Bacteria</taxon>
        <taxon>Bacillati</taxon>
        <taxon>Actinomycetota</taxon>
        <taxon>Actinomycetes</taxon>
        <taxon>Glycomycetales</taxon>
        <taxon>Glycomycetaceae</taxon>
        <taxon>Glycomyces</taxon>
    </lineage>
</organism>
<accession>A0ABW2D1W5</accession>
<name>A0ABW2D1W5_9ACTN</name>
<comment type="caution">
    <text evidence="2">The sequence shown here is derived from an EMBL/GenBank/DDBJ whole genome shotgun (WGS) entry which is preliminary data.</text>
</comment>
<keyword evidence="3" id="KW-1185">Reference proteome</keyword>
<feature type="transmembrane region" description="Helical" evidence="1">
    <location>
        <begin position="167"/>
        <end position="184"/>
    </location>
</feature>